<proteinExistence type="predicted"/>
<dbReference type="RefSeq" id="XP_027613932.1">
    <property type="nucleotide sequence ID" value="XM_027758131.1"/>
</dbReference>
<dbReference type="Proteomes" id="UP000287166">
    <property type="component" value="Unassembled WGS sequence"/>
</dbReference>
<dbReference type="EMBL" id="BFAD01000005">
    <property type="protein sequence ID" value="GBE83019.1"/>
    <property type="molecule type" value="Genomic_DNA"/>
</dbReference>
<dbReference type="GeneID" id="38779936"/>
<organism evidence="1 2">
    <name type="scientific">Sparassis crispa</name>
    <dbReference type="NCBI Taxonomy" id="139825"/>
    <lineage>
        <taxon>Eukaryota</taxon>
        <taxon>Fungi</taxon>
        <taxon>Dikarya</taxon>
        <taxon>Basidiomycota</taxon>
        <taxon>Agaricomycotina</taxon>
        <taxon>Agaricomycetes</taxon>
        <taxon>Polyporales</taxon>
        <taxon>Sparassidaceae</taxon>
        <taxon>Sparassis</taxon>
    </lineage>
</organism>
<dbReference type="InterPro" id="IPR041078">
    <property type="entry name" value="Plavaka"/>
</dbReference>
<gene>
    <name evidence="1" type="ORF">SCP_0500620</name>
</gene>
<comment type="caution">
    <text evidence="1">The sequence shown here is derived from an EMBL/GenBank/DDBJ whole genome shotgun (WGS) entry which is preliminary data.</text>
</comment>
<evidence type="ECO:0000313" key="2">
    <source>
        <dbReference type="Proteomes" id="UP000287166"/>
    </source>
</evidence>
<keyword evidence="2" id="KW-1185">Reference proteome</keyword>
<dbReference type="InParanoid" id="A0A401GLL0"/>
<protein>
    <submittedName>
        <fullName evidence="1">Uncharacterized protein</fullName>
    </submittedName>
</protein>
<sequence>MTTPEVTLCADGHYRRVVYGLGPYIADYPEQALLACVISGWCPKCTAPRNDLDGPGYGLRCHEHTELLVRELELGVLWDEYGLVGDIVPFTNDFPRADIHKLLSLDLLHQIIKGTFKDHLVSWVEDYIHLTYDKKEVKRIMADIDQRIAAVPAFSGLRQFPEGCGFKQWTGDDSKALMKVYLPAIIDYVPQDMSGHLKHFRMLLIAFTIIEKSLRLLVFDLMAFHSLGSILFAIINSQFGNLALRMRIDKLAAARIDFTNRGMLNGSCLSEVLQKLDDSLSEKEDVEANADHLTIKPSNCDEQNDDGAVSGPTILAYVDLAATIQRQHARSFAELAKEINQLKLPELIRWFLYDQLNPDNPRPASDIDINECPTLKGKISMHYSATATYYAPSDPCGVGGMHCEHIRANPVWRGLAPHFDCALINCDSTQDGMLGIEVVRIHLFFSFKHEGHRYSCALVHWFQRIDDQPNEDVSMWVVQPEMDVQHIPFMSVIHLDSIICATHLIPVYGDARISRDITDENSLDAFQAFYVNKFADHHAFEILS</sequence>
<dbReference type="Pfam" id="PF18759">
    <property type="entry name" value="Plavaka"/>
    <property type="match status" value="1"/>
</dbReference>
<name>A0A401GLL0_9APHY</name>
<dbReference type="OrthoDB" id="3199698at2759"/>
<dbReference type="STRING" id="139825.A0A401GLL0"/>
<reference evidence="1 2" key="1">
    <citation type="journal article" date="2018" name="Sci. Rep.">
        <title>Genome sequence of the cauliflower mushroom Sparassis crispa (Hanabiratake) and its association with beneficial usage.</title>
        <authorList>
            <person name="Kiyama R."/>
            <person name="Furutani Y."/>
            <person name="Kawaguchi K."/>
            <person name="Nakanishi T."/>
        </authorList>
    </citation>
    <scope>NUCLEOTIDE SEQUENCE [LARGE SCALE GENOMIC DNA]</scope>
</reference>
<evidence type="ECO:0000313" key="1">
    <source>
        <dbReference type="EMBL" id="GBE83019.1"/>
    </source>
</evidence>
<accession>A0A401GLL0</accession>
<dbReference type="AlphaFoldDB" id="A0A401GLL0"/>